<evidence type="ECO:0000256" key="1">
    <source>
        <dbReference type="SAM" id="MobiDB-lite"/>
    </source>
</evidence>
<dbReference type="Proteomes" id="UP000308652">
    <property type="component" value="Unassembled WGS sequence"/>
</dbReference>
<dbReference type="AlphaFoldDB" id="A0A5C3LER0"/>
<sequence>MHFKCIASLRDSLTFLSIEVLYGCAGHKKIESSRSDHCPVDSIIIRKKIGNVTSEDRKTIEIIEALQKRLNGCINQWQFPSDFHYGDNEGTIRRGANVRQKAIFIIYLLQNEPVLCGVCHEHAPAQNHVTHGSGKDINFKTDQFVEVDGSRTSEPYFFPPKKPEDADGTPETSIDEIKVLNV</sequence>
<proteinExistence type="predicted"/>
<protein>
    <submittedName>
        <fullName evidence="2">Uncharacterized protein</fullName>
    </submittedName>
</protein>
<evidence type="ECO:0000313" key="3">
    <source>
        <dbReference type="Proteomes" id="UP000308652"/>
    </source>
</evidence>
<keyword evidence="3" id="KW-1185">Reference proteome</keyword>
<gene>
    <name evidence="2" type="ORF">BDQ12DRAFT_672022</name>
</gene>
<accession>A0A5C3LER0</accession>
<organism evidence="2 3">
    <name type="scientific">Crucibulum laeve</name>
    <dbReference type="NCBI Taxonomy" id="68775"/>
    <lineage>
        <taxon>Eukaryota</taxon>
        <taxon>Fungi</taxon>
        <taxon>Dikarya</taxon>
        <taxon>Basidiomycota</taxon>
        <taxon>Agaricomycotina</taxon>
        <taxon>Agaricomycetes</taxon>
        <taxon>Agaricomycetidae</taxon>
        <taxon>Agaricales</taxon>
        <taxon>Agaricineae</taxon>
        <taxon>Nidulariaceae</taxon>
        <taxon>Crucibulum</taxon>
    </lineage>
</organism>
<name>A0A5C3LER0_9AGAR</name>
<dbReference type="EMBL" id="ML213812">
    <property type="protein sequence ID" value="TFK31240.1"/>
    <property type="molecule type" value="Genomic_DNA"/>
</dbReference>
<evidence type="ECO:0000313" key="2">
    <source>
        <dbReference type="EMBL" id="TFK31240.1"/>
    </source>
</evidence>
<feature type="region of interest" description="Disordered" evidence="1">
    <location>
        <begin position="151"/>
        <end position="175"/>
    </location>
</feature>
<reference evidence="2 3" key="1">
    <citation type="journal article" date="2019" name="Nat. Ecol. Evol.">
        <title>Megaphylogeny resolves global patterns of mushroom evolution.</title>
        <authorList>
            <person name="Varga T."/>
            <person name="Krizsan K."/>
            <person name="Foldi C."/>
            <person name="Dima B."/>
            <person name="Sanchez-Garcia M."/>
            <person name="Sanchez-Ramirez S."/>
            <person name="Szollosi G.J."/>
            <person name="Szarkandi J.G."/>
            <person name="Papp V."/>
            <person name="Albert L."/>
            <person name="Andreopoulos W."/>
            <person name="Angelini C."/>
            <person name="Antonin V."/>
            <person name="Barry K.W."/>
            <person name="Bougher N.L."/>
            <person name="Buchanan P."/>
            <person name="Buyck B."/>
            <person name="Bense V."/>
            <person name="Catcheside P."/>
            <person name="Chovatia M."/>
            <person name="Cooper J."/>
            <person name="Damon W."/>
            <person name="Desjardin D."/>
            <person name="Finy P."/>
            <person name="Geml J."/>
            <person name="Haridas S."/>
            <person name="Hughes K."/>
            <person name="Justo A."/>
            <person name="Karasinski D."/>
            <person name="Kautmanova I."/>
            <person name="Kiss B."/>
            <person name="Kocsube S."/>
            <person name="Kotiranta H."/>
            <person name="LaButti K.M."/>
            <person name="Lechner B.E."/>
            <person name="Liimatainen K."/>
            <person name="Lipzen A."/>
            <person name="Lukacs Z."/>
            <person name="Mihaltcheva S."/>
            <person name="Morgado L.N."/>
            <person name="Niskanen T."/>
            <person name="Noordeloos M.E."/>
            <person name="Ohm R.A."/>
            <person name="Ortiz-Santana B."/>
            <person name="Ovrebo C."/>
            <person name="Racz N."/>
            <person name="Riley R."/>
            <person name="Savchenko A."/>
            <person name="Shiryaev A."/>
            <person name="Soop K."/>
            <person name="Spirin V."/>
            <person name="Szebenyi C."/>
            <person name="Tomsovsky M."/>
            <person name="Tulloss R.E."/>
            <person name="Uehling J."/>
            <person name="Grigoriev I.V."/>
            <person name="Vagvolgyi C."/>
            <person name="Papp T."/>
            <person name="Martin F.M."/>
            <person name="Miettinen O."/>
            <person name="Hibbett D.S."/>
            <person name="Nagy L.G."/>
        </authorList>
    </citation>
    <scope>NUCLEOTIDE SEQUENCE [LARGE SCALE GENOMIC DNA]</scope>
    <source>
        <strain evidence="2 3">CBS 166.37</strain>
    </source>
</reference>